<dbReference type="Gene3D" id="3.40.630.10">
    <property type="entry name" value="Zn peptidases"/>
    <property type="match status" value="1"/>
</dbReference>
<dbReference type="Pfam" id="PF07687">
    <property type="entry name" value="M20_dimer"/>
    <property type="match status" value="1"/>
</dbReference>
<dbReference type="SUPFAM" id="SSF53187">
    <property type="entry name" value="Zn-dependent exopeptidases"/>
    <property type="match status" value="1"/>
</dbReference>
<dbReference type="AlphaFoldDB" id="A0AB38FKF3"/>
<dbReference type="FunFam" id="3.30.70.360:FF:000004">
    <property type="entry name" value="Peptidase M20 domain-containing protein 2"/>
    <property type="match status" value="1"/>
</dbReference>
<dbReference type="GO" id="GO:0016805">
    <property type="term" value="F:dipeptidase activity"/>
    <property type="evidence" value="ECO:0007669"/>
    <property type="project" value="InterPro"/>
</dbReference>
<dbReference type="InterPro" id="IPR017144">
    <property type="entry name" value="Xaa-Arg_dipeptidase"/>
</dbReference>
<dbReference type="PANTHER" id="PTHR30575">
    <property type="entry name" value="PEPTIDASE M20"/>
    <property type="match status" value="1"/>
</dbReference>
<dbReference type="Proteomes" id="UP000251211">
    <property type="component" value="Unassembled WGS sequence"/>
</dbReference>
<comment type="similarity">
    <text evidence="1">Belongs to the peptidase M20A family.</text>
</comment>
<organism evidence="3 4">
    <name type="scientific">Rhodococcus wratislaviensis</name>
    <name type="common">Tsukamurella wratislaviensis</name>
    <dbReference type="NCBI Taxonomy" id="44752"/>
    <lineage>
        <taxon>Bacteria</taxon>
        <taxon>Bacillati</taxon>
        <taxon>Actinomycetota</taxon>
        <taxon>Actinomycetes</taxon>
        <taxon>Mycobacteriales</taxon>
        <taxon>Nocardiaceae</taxon>
        <taxon>Rhodococcus</taxon>
    </lineage>
</organism>
<dbReference type="InterPro" id="IPR052030">
    <property type="entry name" value="Peptidase_M20/M20A_hydrolases"/>
</dbReference>
<dbReference type="EMBL" id="UAUI01000024">
    <property type="protein sequence ID" value="SPZ41845.1"/>
    <property type="molecule type" value="Genomic_DNA"/>
</dbReference>
<gene>
    <name evidence="3" type="primary">abgB_3</name>
    <name evidence="3" type="ORF">NCTC13229_05356</name>
</gene>
<reference evidence="3 4" key="1">
    <citation type="submission" date="2018-06" db="EMBL/GenBank/DDBJ databases">
        <authorList>
            <consortium name="Pathogen Informatics"/>
            <person name="Doyle S."/>
        </authorList>
    </citation>
    <scope>NUCLEOTIDE SEQUENCE [LARGE SCALE GENOMIC DNA]</scope>
    <source>
        <strain evidence="3 4">NCTC13229</strain>
    </source>
</reference>
<dbReference type="Gene3D" id="3.30.70.360">
    <property type="match status" value="1"/>
</dbReference>
<dbReference type="PIRSF" id="PIRSF037226">
    <property type="entry name" value="Amidohydrolase_ACY1L2_prd"/>
    <property type="match status" value="1"/>
</dbReference>
<dbReference type="SUPFAM" id="SSF55031">
    <property type="entry name" value="Bacterial exopeptidase dimerisation domain"/>
    <property type="match status" value="1"/>
</dbReference>
<dbReference type="InterPro" id="IPR011650">
    <property type="entry name" value="Peptidase_M20_dimer"/>
</dbReference>
<dbReference type="GO" id="GO:0046657">
    <property type="term" value="P:folic acid catabolic process"/>
    <property type="evidence" value="ECO:0007669"/>
    <property type="project" value="TreeGrafter"/>
</dbReference>
<dbReference type="GO" id="GO:0005737">
    <property type="term" value="C:cytoplasm"/>
    <property type="evidence" value="ECO:0007669"/>
    <property type="project" value="TreeGrafter"/>
</dbReference>
<dbReference type="GO" id="GO:0071713">
    <property type="term" value="F:para-aminobenzoyl-glutamate hydrolase activity"/>
    <property type="evidence" value="ECO:0007669"/>
    <property type="project" value="TreeGrafter"/>
</dbReference>
<dbReference type="InterPro" id="IPR002933">
    <property type="entry name" value="Peptidase_M20"/>
</dbReference>
<evidence type="ECO:0000313" key="3">
    <source>
        <dbReference type="EMBL" id="SPZ41845.1"/>
    </source>
</evidence>
<dbReference type="PANTHER" id="PTHR30575:SF0">
    <property type="entry name" value="XAA-ARG DIPEPTIDASE"/>
    <property type="match status" value="1"/>
</dbReference>
<dbReference type="Pfam" id="PF01546">
    <property type="entry name" value="Peptidase_M20"/>
    <property type="match status" value="1"/>
</dbReference>
<proteinExistence type="inferred from homology"/>
<evidence type="ECO:0000313" key="4">
    <source>
        <dbReference type="Proteomes" id="UP000251211"/>
    </source>
</evidence>
<protein>
    <recommendedName>
        <fullName evidence="1">Peptidase M20 domain-containing protein 2</fullName>
    </recommendedName>
</protein>
<dbReference type="RefSeq" id="WP_245973388.1">
    <property type="nucleotide sequence ID" value="NZ_QTTP01000001.1"/>
</dbReference>
<comment type="caution">
    <text evidence="3">The sequence shown here is derived from an EMBL/GenBank/DDBJ whole genome shotgun (WGS) entry which is preliminary data.</text>
</comment>
<evidence type="ECO:0000256" key="1">
    <source>
        <dbReference type="PIRNR" id="PIRNR037226"/>
    </source>
</evidence>
<evidence type="ECO:0000259" key="2">
    <source>
        <dbReference type="Pfam" id="PF07687"/>
    </source>
</evidence>
<dbReference type="InterPro" id="IPR036264">
    <property type="entry name" value="Bact_exopeptidase_dim_dom"/>
</dbReference>
<sequence>MTRVDDSTTASETNQLLKKSAAHTITEERGRIIALSRDIHAQPELAFAEHFACERISTELESAGFDVTRGAYDIETSFEAVYGSGDFRVVLCAEYDALPGIGHACGHNVIAAISVGAALALKPIADDLGVQLVVLGTPAEEHGGGKIALMRAGAFESAVMSAMVHPSNSDTQVRTSQIVMQCVDRFVVEFTGRAAHAAAAPHEAVNAGAAATLAQVAIGLLRQQLRDGIRVASITSDAGTVTNIVPGYSRLDIEVRSQNLEEMIDAKQRVLACLEGAAIATGCSWEHGRTEPRYLSIRQDPLLAQAWDANIELSGLPVADRHDGSGGSTDMGNVSRVVPSIHPMIKLDGAAGPPHTVEFERAAGSDAGDDCAITGATALAWTIVDVASDPGTREHLLRRAAERPTGATMVDHDDDARAAAHLAE</sequence>
<accession>A0AB38FKF3</accession>
<name>A0AB38FKF3_RHOWR</name>
<dbReference type="InterPro" id="IPR017439">
    <property type="entry name" value="Amidohydrolase"/>
</dbReference>
<feature type="domain" description="Peptidase M20 dimerisation" evidence="2">
    <location>
        <begin position="186"/>
        <end position="276"/>
    </location>
</feature>
<dbReference type="NCBIfam" id="TIGR01891">
    <property type="entry name" value="amidohydrolases"/>
    <property type="match status" value="1"/>
</dbReference>